<proteinExistence type="predicted"/>
<name>A0A3B0ULI7_9ZZZZ</name>
<protein>
    <submittedName>
        <fullName evidence="1">Uncharacterized protein</fullName>
    </submittedName>
</protein>
<organism evidence="1">
    <name type="scientific">hydrothermal vent metagenome</name>
    <dbReference type="NCBI Taxonomy" id="652676"/>
    <lineage>
        <taxon>unclassified sequences</taxon>
        <taxon>metagenomes</taxon>
        <taxon>ecological metagenomes</taxon>
    </lineage>
</organism>
<dbReference type="EMBL" id="UOEQ01000327">
    <property type="protein sequence ID" value="VAW21104.1"/>
    <property type="molecule type" value="Genomic_DNA"/>
</dbReference>
<dbReference type="AlphaFoldDB" id="A0A3B0ULI7"/>
<reference evidence="1" key="1">
    <citation type="submission" date="2018-06" db="EMBL/GenBank/DDBJ databases">
        <authorList>
            <person name="Zhirakovskaya E."/>
        </authorList>
    </citation>
    <scope>NUCLEOTIDE SEQUENCE</scope>
</reference>
<gene>
    <name evidence="1" type="ORF">MNBD_ALPHA11-2069</name>
</gene>
<accession>A0A3B0ULI7</accession>
<sequence length="43" mass="4920">MAIFCLTLLCFVIFATIDQKNLLKYAWVLLLQGVGQSLLSRKF</sequence>
<evidence type="ECO:0000313" key="1">
    <source>
        <dbReference type="EMBL" id="VAW21104.1"/>
    </source>
</evidence>